<sequence>MCHYLSVSDTPAPKDPSDDEIDLINSEFESMVAGLSLDESTPNTYLDDLERIDALDENHFEQPNPSWPGLRKFLLSAQVAIKRWLRRENNQEDGVEL</sequence>
<gene>
    <name evidence="2" type="ORF">UFOPK3614_00165</name>
</gene>
<accession>A0A6J7GM13</accession>
<protein>
    <submittedName>
        <fullName evidence="2">Unannotated protein</fullName>
    </submittedName>
</protein>
<evidence type="ECO:0000256" key="1">
    <source>
        <dbReference type="SAM" id="MobiDB-lite"/>
    </source>
</evidence>
<name>A0A6J7GM13_9ZZZZ</name>
<reference evidence="2" key="1">
    <citation type="submission" date="2020-05" db="EMBL/GenBank/DDBJ databases">
        <authorList>
            <person name="Chiriac C."/>
            <person name="Salcher M."/>
            <person name="Ghai R."/>
            <person name="Kavagutti S V."/>
        </authorList>
    </citation>
    <scope>NUCLEOTIDE SEQUENCE</scope>
</reference>
<proteinExistence type="predicted"/>
<evidence type="ECO:0000313" key="2">
    <source>
        <dbReference type="EMBL" id="CAB4909477.1"/>
    </source>
</evidence>
<dbReference type="AlphaFoldDB" id="A0A6J7GM13"/>
<organism evidence="2">
    <name type="scientific">freshwater metagenome</name>
    <dbReference type="NCBI Taxonomy" id="449393"/>
    <lineage>
        <taxon>unclassified sequences</taxon>
        <taxon>metagenomes</taxon>
        <taxon>ecological metagenomes</taxon>
    </lineage>
</organism>
<feature type="region of interest" description="Disordered" evidence="1">
    <location>
        <begin position="1"/>
        <end position="20"/>
    </location>
</feature>
<dbReference type="EMBL" id="CAFBMS010000004">
    <property type="protein sequence ID" value="CAB4909477.1"/>
    <property type="molecule type" value="Genomic_DNA"/>
</dbReference>